<evidence type="ECO:0000256" key="1">
    <source>
        <dbReference type="ARBA" id="ARBA00007074"/>
    </source>
</evidence>
<reference evidence="8 9" key="1">
    <citation type="submission" date="2020-02" db="EMBL/GenBank/DDBJ databases">
        <title>Whole-genome analyses of novel actinobacteria.</title>
        <authorList>
            <person name="Sahin N."/>
        </authorList>
    </citation>
    <scope>NUCLEOTIDE SEQUENCE [LARGE SCALE GENOMIC DNA]</scope>
    <source>
        <strain evidence="8 9">KC13</strain>
    </source>
</reference>
<keyword evidence="2" id="KW-0645">Protease</keyword>
<dbReference type="PANTHER" id="PTHR47359:SF3">
    <property type="entry name" value="NLP_P60 DOMAIN-CONTAINING PROTEIN-RELATED"/>
    <property type="match status" value="1"/>
</dbReference>
<dbReference type="InterPro" id="IPR051794">
    <property type="entry name" value="PG_Endopeptidase_C40"/>
</dbReference>
<comment type="similarity">
    <text evidence="1">Belongs to the peptidase C40 family.</text>
</comment>
<feature type="domain" description="NlpC/P60" evidence="7">
    <location>
        <begin position="169"/>
        <end position="288"/>
    </location>
</feature>
<feature type="coiled-coil region" evidence="5">
    <location>
        <begin position="116"/>
        <end position="167"/>
    </location>
</feature>
<sequence length="288" mass="30096">MAGQPSGPNPTAHLAGVGRNSRMSKSVSRPAHRGTPRPFRAPNVSIVRTIAGSLSGHGRLAGRITLASGIAAGALVAVPAANAAPVSHEPALEVAKVVEAPTLEASATPAAMLTDIKQLERAVEVQQRKAEAARKAAEAKRKAAIAAKKAAEEKKKAEAEARAYAASQQGKIDRAISVASEQIGDPYVWGATGPSAFDCSGLTQYAFGAAGIELPRVSRDQAAALPTIPNDQIQRGDLMFWGSPVYHVGIFLRWENGQAIMLHAPKPGTAVREEAAWDGWFAGSIHQA</sequence>
<dbReference type="PANTHER" id="PTHR47359">
    <property type="entry name" value="PEPTIDOGLYCAN DL-ENDOPEPTIDASE CWLO"/>
    <property type="match status" value="1"/>
</dbReference>
<dbReference type="EMBL" id="JAALAA010000023">
    <property type="protein sequence ID" value="NGN95391.1"/>
    <property type="molecule type" value="Genomic_DNA"/>
</dbReference>
<evidence type="ECO:0000313" key="9">
    <source>
        <dbReference type="Proteomes" id="UP000483261"/>
    </source>
</evidence>
<keyword evidence="4" id="KW-0788">Thiol protease</keyword>
<comment type="caution">
    <text evidence="8">The sequence shown here is derived from an EMBL/GenBank/DDBJ whole genome shotgun (WGS) entry which is preliminary data.</text>
</comment>
<evidence type="ECO:0000313" key="8">
    <source>
        <dbReference type="EMBL" id="NGN95391.1"/>
    </source>
</evidence>
<evidence type="ECO:0000256" key="2">
    <source>
        <dbReference type="ARBA" id="ARBA00022670"/>
    </source>
</evidence>
<dbReference type="GO" id="GO:0008234">
    <property type="term" value="F:cysteine-type peptidase activity"/>
    <property type="evidence" value="ECO:0007669"/>
    <property type="project" value="UniProtKB-KW"/>
</dbReference>
<dbReference type="GO" id="GO:0006508">
    <property type="term" value="P:proteolysis"/>
    <property type="evidence" value="ECO:0007669"/>
    <property type="project" value="UniProtKB-KW"/>
</dbReference>
<dbReference type="Proteomes" id="UP000483261">
    <property type="component" value="Unassembled WGS sequence"/>
</dbReference>
<keyword evidence="3" id="KW-0378">Hydrolase</keyword>
<organism evidence="8 9">
    <name type="scientific">Nocardioides turkmenicus</name>
    <dbReference type="NCBI Taxonomy" id="2711220"/>
    <lineage>
        <taxon>Bacteria</taxon>
        <taxon>Bacillati</taxon>
        <taxon>Actinomycetota</taxon>
        <taxon>Actinomycetes</taxon>
        <taxon>Propionibacteriales</taxon>
        <taxon>Nocardioidaceae</taxon>
        <taxon>Nocardioides</taxon>
    </lineage>
</organism>
<name>A0A6M1R9X8_9ACTN</name>
<evidence type="ECO:0000256" key="3">
    <source>
        <dbReference type="ARBA" id="ARBA00022801"/>
    </source>
</evidence>
<dbReference type="InterPro" id="IPR038765">
    <property type="entry name" value="Papain-like_cys_pep_sf"/>
</dbReference>
<keyword evidence="9" id="KW-1185">Reference proteome</keyword>
<feature type="region of interest" description="Disordered" evidence="6">
    <location>
        <begin position="1"/>
        <end position="40"/>
    </location>
</feature>
<dbReference type="InterPro" id="IPR000064">
    <property type="entry name" value="NLP_P60_dom"/>
</dbReference>
<evidence type="ECO:0000256" key="6">
    <source>
        <dbReference type="SAM" id="MobiDB-lite"/>
    </source>
</evidence>
<proteinExistence type="inferred from homology"/>
<dbReference type="AlphaFoldDB" id="A0A6M1R9X8"/>
<evidence type="ECO:0000256" key="4">
    <source>
        <dbReference type="ARBA" id="ARBA00022807"/>
    </source>
</evidence>
<protein>
    <submittedName>
        <fullName evidence="8">C40 family peptidase</fullName>
    </submittedName>
</protein>
<gene>
    <name evidence="8" type="ORF">G5C66_21965</name>
</gene>
<evidence type="ECO:0000256" key="5">
    <source>
        <dbReference type="SAM" id="Coils"/>
    </source>
</evidence>
<accession>A0A6M1R9X8</accession>
<dbReference type="PROSITE" id="PS51935">
    <property type="entry name" value="NLPC_P60"/>
    <property type="match status" value="1"/>
</dbReference>
<keyword evidence="5" id="KW-0175">Coiled coil</keyword>
<dbReference type="SUPFAM" id="SSF54001">
    <property type="entry name" value="Cysteine proteinases"/>
    <property type="match status" value="1"/>
</dbReference>
<evidence type="ECO:0000259" key="7">
    <source>
        <dbReference type="PROSITE" id="PS51935"/>
    </source>
</evidence>
<dbReference type="Pfam" id="PF00877">
    <property type="entry name" value="NLPC_P60"/>
    <property type="match status" value="1"/>
</dbReference>
<dbReference type="Gene3D" id="3.90.1720.10">
    <property type="entry name" value="endopeptidase domain like (from Nostoc punctiforme)"/>
    <property type="match status" value="1"/>
</dbReference>